<protein>
    <submittedName>
        <fullName evidence="5">Putative ribosomal protein S5 domain 2-type</fullName>
    </submittedName>
</protein>
<dbReference type="GO" id="GO:0006364">
    <property type="term" value="P:rRNA processing"/>
    <property type="evidence" value="ECO:0007669"/>
    <property type="project" value="UniProtKB-KW"/>
</dbReference>
<comment type="subcellular location">
    <subcellularLocation>
        <location evidence="1">Nucleus</location>
    </subcellularLocation>
</comment>
<dbReference type="GO" id="GO:0034475">
    <property type="term" value="P:U4 snRNA 3'-end processing"/>
    <property type="evidence" value="ECO:0007669"/>
    <property type="project" value="TreeGrafter"/>
</dbReference>
<evidence type="ECO:0000313" key="5">
    <source>
        <dbReference type="EMBL" id="PRQ27434.1"/>
    </source>
</evidence>
<name>A0A2P6PZS1_ROSCH</name>
<dbReference type="GO" id="GO:0005730">
    <property type="term" value="C:nucleolus"/>
    <property type="evidence" value="ECO:0007669"/>
    <property type="project" value="TreeGrafter"/>
</dbReference>
<keyword evidence="2" id="KW-0698">rRNA processing</keyword>
<dbReference type="GO" id="GO:0005840">
    <property type="term" value="C:ribosome"/>
    <property type="evidence" value="ECO:0007669"/>
    <property type="project" value="UniProtKB-KW"/>
</dbReference>
<dbReference type="InterPro" id="IPR020568">
    <property type="entry name" value="Ribosomal_Su5_D2-typ_SF"/>
</dbReference>
<dbReference type="GO" id="GO:0003723">
    <property type="term" value="F:RNA binding"/>
    <property type="evidence" value="ECO:0007669"/>
    <property type="project" value="TreeGrafter"/>
</dbReference>
<dbReference type="OMA" id="EWEYEMI"/>
<evidence type="ECO:0000256" key="4">
    <source>
        <dbReference type="ARBA" id="ARBA00023242"/>
    </source>
</evidence>
<dbReference type="Proteomes" id="UP000238479">
    <property type="component" value="Chromosome 6"/>
</dbReference>
<dbReference type="GO" id="GO:0071051">
    <property type="term" value="P:poly(A)-dependent snoRNA 3'-end processing"/>
    <property type="evidence" value="ECO:0007669"/>
    <property type="project" value="TreeGrafter"/>
</dbReference>
<keyword evidence="4" id="KW-0539">Nucleus</keyword>
<gene>
    <name evidence="5" type="ORF">RchiOBHm_Chr6g0305271</name>
</gene>
<proteinExistence type="predicted"/>
<dbReference type="GO" id="GO:0000176">
    <property type="term" value="C:nuclear exosome (RNase complex)"/>
    <property type="evidence" value="ECO:0007669"/>
    <property type="project" value="TreeGrafter"/>
</dbReference>
<evidence type="ECO:0000256" key="2">
    <source>
        <dbReference type="ARBA" id="ARBA00022552"/>
    </source>
</evidence>
<organism evidence="5 6">
    <name type="scientific">Rosa chinensis</name>
    <name type="common">China rose</name>
    <dbReference type="NCBI Taxonomy" id="74649"/>
    <lineage>
        <taxon>Eukaryota</taxon>
        <taxon>Viridiplantae</taxon>
        <taxon>Streptophyta</taxon>
        <taxon>Embryophyta</taxon>
        <taxon>Tracheophyta</taxon>
        <taxon>Spermatophyta</taxon>
        <taxon>Magnoliopsida</taxon>
        <taxon>eudicotyledons</taxon>
        <taxon>Gunneridae</taxon>
        <taxon>Pentapetalae</taxon>
        <taxon>rosids</taxon>
        <taxon>fabids</taxon>
        <taxon>Rosales</taxon>
        <taxon>Rosaceae</taxon>
        <taxon>Rosoideae</taxon>
        <taxon>Rosoideae incertae sedis</taxon>
        <taxon>Rosa</taxon>
    </lineage>
</organism>
<keyword evidence="3" id="KW-0271">Exosome</keyword>
<dbReference type="GO" id="GO:0071028">
    <property type="term" value="P:nuclear mRNA surveillance"/>
    <property type="evidence" value="ECO:0007669"/>
    <property type="project" value="TreeGrafter"/>
</dbReference>
<dbReference type="InterPro" id="IPR027408">
    <property type="entry name" value="PNPase/RNase_PH_dom_sf"/>
</dbReference>
<dbReference type="STRING" id="74649.A0A2P6PZS1"/>
<keyword evidence="6" id="KW-1185">Reference proteome</keyword>
<dbReference type="GO" id="GO:0016075">
    <property type="term" value="P:rRNA catabolic process"/>
    <property type="evidence" value="ECO:0007669"/>
    <property type="project" value="TreeGrafter"/>
</dbReference>
<dbReference type="PANTHER" id="PTHR11953:SF1">
    <property type="entry name" value="EXOSOME COMPLEX COMPONENT RRP46"/>
    <property type="match status" value="1"/>
</dbReference>
<dbReference type="EMBL" id="PDCK01000044">
    <property type="protein sequence ID" value="PRQ27434.1"/>
    <property type="molecule type" value="Genomic_DNA"/>
</dbReference>
<dbReference type="PANTHER" id="PTHR11953">
    <property type="entry name" value="EXOSOME COMPLEX COMPONENT"/>
    <property type="match status" value="1"/>
</dbReference>
<evidence type="ECO:0000256" key="3">
    <source>
        <dbReference type="ARBA" id="ARBA00022835"/>
    </source>
</evidence>
<dbReference type="InterPro" id="IPR050080">
    <property type="entry name" value="RNase_PH"/>
</dbReference>
<sequence length="107" mass="12192">MEIDRLDGRTPNQLRPLACTRNVLNRAHGSASWCQVYGPKAGTKKNENPEKACIEVIWKPKTGQGGKTEWEYEMILKRTLQSIYILTLNPNTTTSVIIQVQWSYNAK</sequence>
<dbReference type="Gene3D" id="3.30.230.70">
    <property type="entry name" value="GHMP Kinase, N-terminal domain"/>
    <property type="match status" value="1"/>
</dbReference>
<comment type="caution">
    <text evidence="5">The sequence shown here is derived from an EMBL/GenBank/DDBJ whole genome shotgun (WGS) entry which is preliminary data.</text>
</comment>
<dbReference type="GO" id="GO:0000177">
    <property type="term" value="C:cytoplasmic exosome (RNase complex)"/>
    <property type="evidence" value="ECO:0007669"/>
    <property type="project" value="TreeGrafter"/>
</dbReference>
<dbReference type="SUPFAM" id="SSF54211">
    <property type="entry name" value="Ribosomal protein S5 domain 2-like"/>
    <property type="match status" value="1"/>
</dbReference>
<evidence type="ECO:0000256" key="1">
    <source>
        <dbReference type="ARBA" id="ARBA00004123"/>
    </source>
</evidence>
<reference evidence="5 6" key="1">
    <citation type="journal article" date="2018" name="Nat. Genet.">
        <title>The Rosa genome provides new insights in the design of modern roses.</title>
        <authorList>
            <person name="Bendahmane M."/>
        </authorList>
    </citation>
    <scope>NUCLEOTIDE SEQUENCE [LARGE SCALE GENOMIC DNA]</scope>
    <source>
        <strain evidence="6">cv. Old Blush</strain>
    </source>
</reference>
<keyword evidence="5" id="KW-0689">Ribosomal protein</keyword>
<dbReference type="AlphaFoldDB" id="A0A2P6PZS1"/>
<evidence type="ECO:0000313" key="6">
    <source>
        <dbReference type="Proteomes" id="UP000238479"/>
    </source>
</evidence>
<accession>A0A2P6PZS1</accession>
<keyword evidence="5" id="KW-0687">Ribonucleoprotein</keyword>
<dbReference type="Gramene" id="PRQ27434">
    <property type="protein sequence ID" value="PRQ27434"/>
    <property type="gene ID" value="RchiOBHm_Chr6g0305271"/>
</dbReference>